<feature type="transmembrane region" description="Helical" evidence="1">
    <location>
        <begin position="83"/>
        <end position="101"/>
    </location>
</feature>
<dbReference type="Pfam" id="PF01757">
    <property type="entry name" value="Acyl_transf_3"/>
    <property type="match status" value="1"/>
</dbReference>
<dbReference type="RefSeq" id="WP_169493518.1">
    <property type="nucleotide sequence ID" value="NZ_JABBGM010000004.1"/>
</dbReference>
<feature type="transmembrane region" description="Helical" evidence="1">
    <location>
        <begin position="113"/>
        <end position="131"/>
    </location>
</feature>
<evidence type="ECO:0000256" key="1">
    <source>
        <dbReference type="SAM" id="Phobius"/>
    </source>
</evidence>
<keyword evidence="1" id="KW-1133">Transmembrane helix</keyword>
<feature type="transmembrane region" description="Helical" evidence="1">
    <location>
        <begin position="229"/>
        <end position="247"/>
    </location>
</feature>
<organism evidence="3 4">
    <name type="scientific">Novosphingobium olei</name>
    <dbReference type="NCBI Taxonomy" id="2728851"/>
    <lineage>
        <taxon>Bacteria</taxon>
        <taxon>Pseudomonadati</taxon>
        <taxon>Pseudomonadota</taxon>
        <taxon>Alphaproteobacteria</taxon>
        <taxon>Sphingomonadales</taxon>
        <taxon>Sphingomonadaceae</taxon>
        <taxon>Novosphingobium</taxon>
    </lineage>
</organism>
<evidence type="ECO:0000259" key="2">
    <source>
        <dbReference type="Pfam" id="PF01757"/>
    </source>
</evidence>
<keyword evidence="1" id="KW-0812">Transmembrane</keyword>
<keyword evidence="3" id="KW-0808">Transferase</keyword>
<keyword evidence="1" id="KW-0472">Membrane</keyword>
<name>A0A7Y0GB48_9SPHN</name>
<keyword evidence="4" id="KW-1185">Reference proteome</keyword>
<proteinExistence type="predicted"/>
<feature type="transmembrane region" description="Helical" evidence="1">
    <location>
        <begin position="39"/>
        <end position="62"/>
    </location>
</feature>
<feature type="transmembrane region" description="Helical" evidence="1">
    <location>
        <begin position="12"/>
        <end position="33"/>
    </location>
</feature>
<feature type="transmembrane region" description="Helical" evidence="1">
    <location>
        <begin position="199"/>
        <end position="217"/>
    </location>
</feature>
<dbReference type="PANTHER" id="PTHR23028">
    <property type="entry name" value="ACETYLTRANSFERASE"/>
    <property type="match status" value="1"/>
</dbReference>
<dbReference type="AlphaFoldDB" id="A0A7Y0GB48"/>
<dbReference type="GO" id="GO:0016747">
    <property type="term" value="F:acyltransferase activity, transferring groups other than amino-acyl groups"/>
    <property type="evidence" value="ECO:0007669"/>
    <property type="project" value="InterPro"/>
</dbReference>
<feature type="transmembrane region" description="Helical" evidence="1">
    <location>
        <begin position="169"/>
        <end position="187"/>
    </location>
</feature>
<comment type="caution">
    <text evidence="3">The sequence shown here is derived from an EMBL/GenBank/DDBJ whole genome shotgun (WGS) entry which is preliminary data.</text>
</comment>
<feature type="domain" description="Acyltransferase 3" evidence="2">
    <location>
        <begin position="10"/>
        <end position="333"/>
    </location>
</feature>
<dbReference type="EMBL" id="JABBGM010000004">
    <property type="protein sequence ID" value="NML94267.1"/>
    <property type="molecule type" value="Genomic_DNA"/>
</dbReference>
<gene>
    <name evidence="3" type="ORF">HHL27_11385</name>
</gene>
<dbReference type="InterPro" id="IPR002656">
    <property type="entry name" value="Acyl_transf_3_dom"/>
</dbReference>
<protein>
    <submittedName>
        <fullName evidence="3">Acyltransferase</fullName>
    </submittedName>
</protein>
<feature type="transmembrane region" description="Helical" evidence="1">
    <location>
        <begin position="321"/>
        <end position="345"/>
    </location>
</feature>
<sequence length="359" mass="39110">MTERPHFEVLDGLRGIAALLVLVFHVNEIPVMGDPARNILPHGALAVDFFFCLSGFVVSYAYDRRWARGMGFGEFVKRRLIRLHPLVILATAIGAAVYFLGPFRGPGWDIGPVAAATTIALALLVLPYPGLPGRFEDTHSLDGPTWTLFQEYVGNLAYALVLRHLGNRVLLALAAIAAIVLGWAAVSHGKLSLGFGWETFPYAFVRLAFPFIFGLWLHRMLPALPRLRLGLVPLGLLMTGALALPFLGTADAATANGLLEAAMVIVLFPLIVLFGAHSDVGPRTLATARVLGRLSYPLYILHYPFIYKFADWVILTEPKPGAVLAVALVIPPAMIALGWAGLRLWDEPLRAALSRRLKA</sequence>
<feature type="transmembrane region" description="Helical" evidence="1">
    <location>
        <begin position="296"/>
        <end position="315"/>
    </location>
</feature>
<dbReference type="Proteomes" id="UP000583556">
    <property type="component" value="Unassembled WGS sequence"/>
</dbReference>
<dbReference type="InterPro" id="IPR050879">
    <property type="entry name" value="Acyltransferase_3"/>
</dbReference>
<dbReference type="PANTHER" id="PTHR23028:SF134">
    <property type="entry name" value="PUTATIVE (AFU_ORTHOLOGUE AFUA_4G08520)-RELATED"/>
    <property type="match status" value="1"/>
</dbReference>
<reference evidence="3 4" key="1">
    <citation type="submission" date="2020-04" db="EMBL/GenBank/DDBJ databases">
        <title>Novosphingobium sp. TW-4 isolated from soil.</title>
        <authorList>
            <person name="Dahal R.H."/>
            <person name="Chaudhary D.K."/>
        </authorList>
    </citation>
    <scope>NUCLEOTIDE SEQUENCE [LARGE SCALE GENOMIC DNA]</scope>
    <source>
        <strain evidence="3 4">TW-4</strain>
    </source>
</reference>
<keyword evidence="3" id="KW-0012">Acyltransferase</keyword>
<accession>A0A7Y0GB48</accession>
<evidence type="ECO:0000313" key="3">
    <source>
        <dbReference type="EMBL" id="NML94267.1"/>
    </source>
</evidence>
<evidence type="ECO:0000313" key="4">
    <source>
        <dbReference type="Proteomes" id="UP000583556"/>
    </source>
</evidence>
<feature type="transmembrane region" description="Helical" evidence="1">
    <location>
        <begin position="253"/>
        <end position="276"/>
    </location>
</feature>